<evidence type="ECO:0000313" key="2">
    <source>
        <dbReference type="EMBL" id="CAK7938190.1"/>
    </source>
</evidence>
<evidence type="ECO:0000313" key="3">
    <source>
        <dbReference type="Proteomes" id="UP001162060"/>
    </source>
</evidence>
<protein>
    <recommendedName>
        <fullName evidence="1">Retrotransposon gag domain-containing protein</fullName>
    </recommendedName>
</protein>
<gene>
    <name evidence="2" type="ORF">PM001_LOCUS23340</name>
</gene>
<proteinExistence type="predicted"/>
<sequence length="276" mass="31896">MNMLDVEDDSFHVTREGYSHLSDSEWEIVDRMSVLMGEPAISGMLESLSRDQQHAAISKFLQEELAVERQKIALLQQQGSHQSMKGPTHMCRPKTLKIDISRYKGTDEGSLLRWFVELDDAIRARHIEGDEMQVTFALSNLTGQAKNWALGIKLHDPNVFELLEILKSWLKETFEPPRAESRARYALLRLKHGKRDVHAYTQHLRYLASSVTRNPVDEHTLIKVFIYGLVDGPVKAYMLREDFHTLEKAIAYAEQEDFSLRQSQVNSSNYRPTRRQ</sequence>
<dbReference type="Pfam" id="PF03732">
    <property type="entry name" value="Retrotrans_gag"/>
    <property type="match status" value="1"/>
</dbReference>
<dbReference type="EMBL" id="CAKLBY020000229">
    <property type="protein sequence ID" value="CAK7938190.1"/>
    <property type="molecule type" value="Genomic_DNA"/>
</dbReference>
<reference evidence="2" key="1">
    <citation type="submission" date="2024-01" db="EMBL/GenBank/DDBJ databases">
        <authorList>
            <person name="Webb A."/>
        </authorList>
    </citation>
    <scope>NUCLEOTIDE SEQUENCE</scope>
    <source>
        <strain evidence="2">Pm1</strain>
    </source>
</reference>
<name>A0AAV1UXF3_9STRA</name>
<dbReference type="AlphaFoldDB" id="A0AAV1UXF3"/>
<organism evidence="2 3">
    <name type="scientific">Peronospora matthiolae</name>
    <dbReference type="NCBI Taxonomy" id="2874970"/>
    <lineage>
        <taxon>Eukaryota</taxon>
        <taxon>Sar</taxon>
        <taxon>Stramenopiles</taxon>
        <taxon>Oomycota</taxon>
        <taxon>Peronosporomycetes</taxon>
        <taxon>Peronosporales</taxon>
        <taxon>Peronosporaceae</taxon>
        <taxon>Peronospora</taxon>
    </lineage>
</organism>
<evidence type="ECO:0000259" key="1">
    <source>
        <dbReference type="Pfam" id="PF03732"/>
    </source>
</evidence>
<accession>A0AAV1UXF3</accession>
<comment type="caution">
    <text evidence="2">The sequence shown here is derived from an EMBL/GenBank/DDBJ whole genome shotgun (WGS) entry which is preliminary data.</text>
</comment>
<dbReference type="Proteomes" id="UP001162060">
    <property type="component" value="Unassembled WGS sequence"/>
</dbReference>
<dbReference type="InterPro" id="IPR005162">
    <property type="entry name" value="Retrotrans_gag_dom"/>
</dbReference>
<feature type="domain" description="Retrotransposon gag" evidence="1">
    <location>
        <begin position="136"/>
        <end position="229"/>
    </location>
</feature>